<dbReference type="PANTHER" id="PTHR44757">
    <property type="entry name" value="DIGUANYLATE CYCLASE DGCP"/>
    <property type="match status" value="1"/>
</dbReference>
<dbReference type="KEGG" id="parq:DSM112329_04835"/>
<dbReference type="SMART" id="SM00052">
    <property type="entry name" value="EAL"/>
    <property type="match status" value="1"/>
</dbReference>
<dbReference type="SMART" id="SM00091">
    <property type="entry name" value="PAS"/>
    <property type="match status" value="2"/>
</dbReference>
<dbReference type="FunFam" id="3.30.70.270:FF:000001">
    <property type="entry name" value="Diguanylate cyclase domain protein"/>
    <property type="match status" value="1"/>
</dbReference>
<evidence type="ECO:0008006" key="7">
    <source>
        <dbReference type="Google" id="ProtNLM"/>
    </source>
</evidence>
<dbReference type="PROSITE" id="PS51257">
    <property type="entry name" value="PROKAR_LIPOPROTEIN"/>
    <property type="match status" value="1"/>
</dbReference>
<feature type="domain" description="PAC" evidence="3">
    <location>
        <begin position="208"/>
        <end position="260"/>
    </location>
</feature>
<evidence type="ECO:0000259" key="3">
    <source>
        <dbReference type="PROSITE" id="PS50113"/>
    </source>
</evidence>
<dbReference type="PROSITE" id="PS50883">
    <property type="entry name" value="EAL"/>
    <property type="match status" value="1"/>
</dbReference>
<accession>A0AAU7B247</accession>
<dbReference type="AlphaFoldDB" id="A0AAU7B247"/>
<dbReference type="InterPro" id="IPR001633">
    <property type="entry name" value="EAL_dom"/>
</dbReference>
<keyword evidence="1" id="KW-0472">Membrane</keyword>
<feature type="domain" description="PAS" evidence="2">
    <location>
        <begin position="261"/>
        <end position="337"/>
    </location>
</feature>
<dbReference type="InterPro" id="IPR000700">
    <property type="entry name" value="PAS-assoc_C"/>
</dbReference>
<organism evidence="6">
    <name type="scientific">Paraconexibacter sp. AEG42_29</name>
    <dbReference type="NCBI Taxonomy" id="2997339"/>
    <lineage>
        <taxon>Bacteria</taxon>
        <taxon>Bacillati</taxon>
        <taxon>Actinomycetota</taxon>
        <taxon>Thermoleophilia</taxon>
        <taxon>Solirubrobacterales</taxon>
        <taxon>Paraconexibacteraceae</taxon>
        <taxon>Paraconexibacter</taxon>
    </lineage>
</organism>
<dbReference type="SUPFAM" id="SSF141868">
    <property type="entry name" value="EAL domain-like"/>
    <property type="match status" value="1"/>
</dbReference>
<evidence type="ECO:0000259" key="2">
    <source>
        <dbReference type="PROSITE" id="PS50112"/>
    </source>
</evidence>
<dbReference type="InterPro" id="IPR035919">
    <property type="entry name" value="EAL_sf"/>
</dbReference>
<dbReference type="SUPFAM" id="SSF55785">
    <property type="entry name" value="PYP-like sensor domain (PAS domain)"/>
    <property type="match status" value="2"/>
</dbReference>
<dbReference type="Gene3D" id="2.10.70.100">
    <property type="match status" value="1"/>
</dbReference>
<proteinExistence type="predicted"/>
<feature type="transmembrane region" description="Helical" evidence="1">
    <location>
        <begin position="44"/>
        <end position="66"/>
    </location>
</feature>
<name>A0AAU7B247_9ACTN</name>
<evidence type="ECO:0000256" key="1">
    <source>
        <dbReference type="SAM" id="Phobius"/>
    </source>
</evidence>
<dbReference type="InterPro" id="IPR043128">
    <property type="entry name" value="Rev_trsase/Diguanyl_cyclase"/>
</dbReference>
<evidence type="ECO:0000259" key="4">
    <source>
        <dbReference type="PROSITE" id="PS50883"/>
    </source>
</evidence>
<dbReference type="InterPro" id="IPR000014">
    <property type="entry name" value="PAS"/>
</dbReference>
<sequence>MIRVSAIEVWPVAAAANTVIAGCYFAIVWVITGGLVRTRQVRTNALGVATALIFLTCGVHHGAHAAHLLMPLVAADAHGEAMRQAFSWQMAIWDIVGAGVGITYLSLRSSFGRLLQTPAMFRDMSQARVEAAIAAEHEALNEAQAIGQMGSWRRDEATGEWHTSDEFRRIFELAPDEDPSARWAAIHPDDVAAVQAVVGRARDGAVAGEARYRLTRTDGSQAHLQLRARPVIDDSGAVVAVAGTIQDVTQQTAMEAALHHAEQRFRTAFEAAPIGVCLLSSDALLSGGLRIASANEAMAALVGQPVAQLAGVSLLVLVHPEDQRLLTERVKELDRETSDKAEVECRLMHRDGHVVWVQISAAVVPPHEGEPRMIIVNAMDLSQRKAFEGQLQHLADHDALTGLYNRRRFTEELDRCIAEAARYGEPGAVLFLDLDGFKFVNDSLGHAVGDDLIARVGSMFAAAVRSTDVLARVGGDEFALILTRSDEADAVRVAEKLLSSIRREGVVVSHDRHAHVSVSIGITLFAADDDLTADELVVEADIAMYDAKDAGKDRYCVYERTANRQAQITVRENWNQRLSTAVDESTFVLHAQPIVSLSAPTPPTFELLLRLPDGHGDLIPPGTFLYNAERFGLMTRIDQWVITQAVGLLADSHAAGVDLALSVNVSGKTITDPSLSAFVAGLLEQYTITPGRLIIEITETAAITNIERARALARDLRTLGCQIALDDFGAGFASFYYLKHLDFDYLKIDGEFIRHLCTTPSDQLVVRAVVDITRGLNARTVAEFVGDDATVAMLTAFGVDAAQGYHLGRPAALADRLPHLSGRLHPAVGHPSLPGLRRT</sequence>
<dbReference type="NCBIfam" id="TIGR00254">
    <property type="entry name" value="GGDEF"/>
    <property type="match status" value="1"/>
</dbReference>
<dbReference type="EMBL" id="CP114014">
    <property type="protein sequence ID" value="XAY07941.1"/>
    <property type="molecule type" value="Genomic_DNA"/>
</dbReference>
<keyword evidence="1" id="KW-0812">Transmembrane</keyword>
<dbReference type="InterPro" id="IPR035965">
    <property type="entry name" value="PAS-like_dom_sf"/>
</dbReference>
<dbReference type="Pfam" id="PF08447">
    <property type="entry name" value="PAS_3"/>
    <property type="match status" value="2"/>
</dbReference>
<dbReference type="InterPro" id="IPR052155">
    <property type="entry name" value="Biofilm_reg_signaling"/>
</dbReference>
<evidence type="ECO:0000259" key="5">
    <source>
        <dbReference type="PROSITE" id="PS50887"/>
    </source>
</evidence>
<feature type="transmembrane region" description="Helical" evidence="1">
    <location>
        <begin position="12"/>
        <end position="32"/>
    </location>
</feature>
<dbReference type="Gene3D" id="3.20.20.450">
    <property type="entry name" value="EAL domain"/>
    <property type="match status" value="1"/>
</dbReference>
<dbReference type="NCBIfam" id="TIGR00229">
    <property type="entry name" value="sensory_box"/>
    <property type="match status" value="2"/>
</dbReference>
<protein>
    <recommendedName>
        <fullName evidence="7">EAL domain-containing protein</fullName>
    </recommendedName>
</protein>
<dbReference type="Pfam" id="PF00563">
    <property type="entry name" value="EAL"/>
    <property type="match status" value="1"/>
</dbReference>
<dbReference type="Pfam" id="PF00990">
    <property type="entry name" value="GGDEF"/>
    <property type="match status" value="1"/>
</dbReference>
<dbReference type="SUPFAM" id="SSF55073">
    <property type="entry name" value="Nucleotide cyclase"/>
    <property type="match status" value="1"/>
</dbReference>
<reference evidence="6" key="1">
    <citation type="submission" date="2022-12" db="EMBL/GenBank/DDBJ databases">
        <title>Paraconexibacter alkalitolerans sp. nov. and Baekduia alba sp. nov., isolated from soil and emended description of the genera Paraconexibacter (Chun et al., 2020) and Baekduia (An et al., 2020).</title>
        <authorList>
            <person name="Vieira S."/>
            <person name="Huber K.J."/>
            <person name="Geppert A."/>
            <person name="Wolf J."/>
            <person name="Neumann-Schaal M."/>
            <person name="Muesken M."/>
            <person name="Overmann J."/>
        </authorList>
    </citation>
    <scope>NUCLEOTIDE SEQUENCE</scope>
    <source>
        <strain evidence="6">AEG42_29</strain>
    </source>
</reference>
<dbReference type="InterPro" id="IPR001610">
    <property type="entry name" value="PAC"/>
</dbReference>
<dbReference type="Gene3D" id="3.30.450.20">
    <property type="entry name" value="PAS domain"/>
    <property type="match status" value="2"/>
</dbReference>
<dbReference type="PROSITE" id="PS50113">
    <property type="entry name" value="PAC"/>
    <property type="match status" value="2"/>
</dbReference>
<feature type="domain" description="GGDEF" evidence="5">
    <location>
        <begin position="425"/>
        <end position="560"/>
    </location>
</feature>
<dbReference type="CDD" id="cd01949">
    <property type="entry name" value="GGDEF"/>
    <property type="match status" value="1"/>
</dbReference>
<keyword evidence="1" id="KW-1133">Transmembrane helix</keyword>
<feature type="domain" description="EAL" evidence="4">
    <location>
        <begin position="571"/>
        <end position="824"/>
    </location>
</feature>
<dbReference type="PROSITE" id="PS50887">
    <property type="entry name" value="GGDEF"/>
    <property type="match status" value="1"/>
</dbReference>
<dbReference type="Gene3D" id="3.30.70.270">
    <property type="match status" value="1"/>
</dbReference>
<feature type="domain" description="PAC" evidence="3">
    <location>
        <begin position="341"/>
        <end position="393"/>
    </location>
</feature>
<evidence type="ECO:0000313" key="6">
    <source>
        <dbReference type="EMBL" id="XAY07941.1"/>
    </source>
</evidence>
<dbReference type="PROSITE" id="PS50112">
    <property type="entry name" value="PAS"/>
    <property type="match status" value="1"/>
</dbReference>
<dbReference type="SMART" id="SM00267">
    <property type="entry name" value="GGDEF"/>
    <property type="match status" value="1"/>
</dbReference>
<dbReference type="SMART" id="SM00086">
    <property type="entry name" value="PAC"/>
    <property type="match status" value="2"/>
</dbReference>
<dbReference type="CDD" id="cd00130">
    <property type="entry name" value="PAS"/>
    <property type="match status" value="2"/>
</dbReference>
<dbReference type="InterPro" id="IPR029787">
    <property type="entry name" value="Nucleotide_cyclase"/>
</dbReference>
<dbReference type="InterPro" id="IPR013655">
    <property type="entry name" value="PAS_fold_3"/>
</dbReference>
<dbReference type="CDD" id="cd01948">
    <property type="entry name" value="EAL"/>
    <property type="match status" value="1"/>
</dbReference>
<gene>
    <name evidence="6" type="ORF">DSM112329_04835</name>
</gene>
<dbReference type="InterPro" id="IPR000160">
    <property type="entry name" value="GGDEF_dom"/>
</dbReference>
<dbReference type="PANTHER" id="PTHR44757:SF2">
    <property type="entry name" value="BIOFILM ARCHITECTURE MAINTENANCE PROTEIN MBAA"/>
    <property type="match status" value="1"/>
</dbReference>